<feature type="transmembrane region" description="Helical" evidence="9">
    <location>
        <begin position="423"/>
        <end position="440"/>
    </location>
</feature>
<dbReference type="NCBIfam" id="TIGR00711">
    <property type="entry name" value="efflux_EmrB"/>
    <property type="match status" value="1"/>
</dbReference>
<feature type="transmembrane region" description="Helical" evidence="9">
    <location>
        <begin position="243"/>
        <end position="260"/>
    </location>
</feature>
<keyword evidence="12" id="KW-1185">Reference proteome</keyword>
<sequence>MTTPSTTPASPRPEADRRRWYALAIVMTAAFMDLVDVTIVNIAIPSIQRDAGATFSQIQWITAGYALAFAAGLITGGRLGDIHGRKRLFLIGIGGFTLASALCGFAVNPDMLVASRILQGAMAALMVPQVLSIVHATFPAHERGKVFGLFGAIVGLGAVSGPLFGALLTEWNLFGLEWRPIFLINLPVGIAGLILGRRFITESKAPRALKLDLVGVALVTLGLLMLLYPLIRGRELDWPTWGYVSMGGSLVVLGALVAYEKRKTARDGSPLVELSLFKVKSFAAGIAVQTVFGIGLGIFFLIWTLYMQTGLGWSPLRAGLTGVPFSIAVSLAAGLSVQKLVPRFGRKVLQAGALTMAAGVLLYIWESERYGLSIASWQMALPLVVMGLGMGLIVAPLTDAVLSEVPREHAGSASGLINTVQQMGNALGLALVSVVFFGRISDRLAPPEVGPAFVDAFQHAMVWVAVVMTVIFLLMSALPKRPAQHVEGSAATEGAEATDEAPAAASAPTPADDQEPELVR</sequence>
<feature type="transmembrane region" description="Helical" evidence="9">
    <location>
        <begin position="56"/>
        <end position="76"/>
    </location>
</feature>
<keyword evidence="2" id="KW-0813">Transport</keyword>
<evidence type="ECO:0000256" key="3">
    <source>
        <dbReference type="ARBA" id="ARBA00022475"/>
    </source>
</evidence>
<feature type="transmembrane region" description="Helical" evidence="9">
    <location>
        <begin position="88"/>
        <end position="107"/>
    </location>
</feature>
<dbReference type="GO" id="GO:0005886">
    <property type="term" value="C:plasma membrane"/>
    <property type="evidence" value="ECO:0007669"/>
    <property type="project" value="UniProtKB-SubCell"/>
</dbReference>
<feature type="transmembrane region" description="Helical" evidence="9">
    <location>
        <begin position="211"/>
        <end position="231"/>
    </location>
</feature>
<keyword evidence="7" id="KW-0046">Antibiotic resistance</keyword>
<dbReference type="Gene3D" id="1.20.1250.20">
    <property type="entry name" value="MFS general substrate transporter like domains"/>
    <property type="match status" value="1"/>
</dbReference>
<reference evidence="11 12" key="1">
    <citation type="submission" date="2021-04" db="EMBL/GenBank/DDBJ databases">
        <authorList>
            <person name="Tang X."/>
            <person name="Zhou X."/>
            <person name="Chen X."/>
            <person name="Cernava T."/>
            <person name="Zhang C."/>
        </authorList>
    </citation>
    <scope>NUCLEOTIDE SEQUENCE [LARGE SCALE GENOMIC DNA]</scope>
    <source>
        <strain evidence="11 12">BH-SS-21</strain>
    </source>
</reference>
<evidence type="ECO:0000256" key="5">
    <source>
        <dbReference type="ARBA" id="ARBA00022989"/>
    </source>
</evidence>
<keyword evidence="3" id="KW-1003">Cell membrane</keyword>
<evidence type="ECO:0000313" key="11">
    <source>
        <dbReference type="EMBL" id="MBQ0847179.1"/>
    </source>
</evidence>
<dbReference type="AlphaFoldDB" id="A0A940XXX9"/>
<evidence type="ECO:0000256" key="6">
    <source>
        <dbReference type="ARBA" id="ARBA00023136"/>
    </source>
</evidence>
<feature type="transmembrane region" description="Helical" evidence="9">
    <location>
        <begin position="113"/>
        <end position="134"/>
    </location>
</feature>
<evidence type="ECO:0000313" key="12">
    <source>
        <dbReference type="Proteomes" id="UP000677413"/>
    </source>
</evidence>
<feature type="transmembrane region" description="Helical" evidence="9">
    <location>
        <begin position="281"/>
        <end position="306"/>
    </location>
</feature>
<keyword evidence="4 9" id="KW-0812">Transmembrane</keyword>
<evidence type="ECO:0000256" key="8">
    <source>
        <dbReference type="SAM" id="MobiDB-lite"/>
    </source>
</evidence>
<comment type="subcellular location">
    <subcellularLocation>
        <location evidence="1">Cell membrane</location>
        <topology evidence="1">Multi-pass membrane protein</topology>
    </subcellularLocation>
</comment>
<name>A0A940XXX9_9ACTN</name>
<protein>
    <submittedName>
        <fullName evidence="11">MFS transporter</fullName>
    </submittedName>
</protein>
<dbReference type="InterPro" id="IPR011701">
    <property type="entry name" value="MFS"/>
</dbReference>
<evidence type="ECO:0000256" key="1">
    <source>
        <dbReference type="ARBA" id="ARBA00004651"/>
    </source>
</evidence>
<organism evidence="11 12">
    <name type="scientific">Streptomyces liliiviolaceus</name>
    <dbReference type="NCBI Taxonomy" id="2823109"/>
    <lineage>
        <taxon>Bacteria</taxon>
        <taxon>Bacillati</taxon>
        <taxon>Actinomycetota</taxon>
        <taxon>Actinomycetes</taxon>
        <taxon>Kitasatosporales</taxon>
        <taxon>Streptomycetaceae</taxon>
        <taxon>Streptomyces</taxon>
    </lineage>
</organism>
<dbReference type="GO" id="GO:0022857">
    <property type="term" value="F:transmembrane transporter activity"/>
    <property type="evidence" value="ECO:0007669"/>
    <property type="project" value="InterPro"/>
</dbReference>
<keyword evidence="6 9" id="KW-0472">Membrane</keyword>
<dbReference type="EMBL" id="JAGPYQ010000001">
    <property type="protein sequence ID" value="MBQ0847179.1"/>
    <property type="molecule type" value="Genomic_DNA"/>
</dbReference>
<evidence type="ECO:0000256" key="2">
    <source>
        <dbReference type="ARBA" id="ARBA00022448"/>
    </source>
</evidence>
<dbReference type="SUPFAM" id="SSF103473">
    <property type="entry name" value="MFS general substrate transporter"/>
    <property type="match status" value="1"/>
</dbReference>
<dbReference type="PRINTS" id="PR01036">
    <property type="entry name" value="TCRTETB"/>
</dbReference>
<gene>
    <name evidence="11" type="ORF">J8N05_02940</name>
</gene>
<evidence type="ECO:0000256" key="7">
    <source>
        <dbReference type="ARBA" id="ARBA00023251"/>
    </source>
</evidence>
<feature type="transmembrane region" description="Helical" evidence="9">
    <location>
        <begin position="460"/>
        <end position="478"/>
    </location>
</feature>
<dbReference type="InterPro" id="IPR020846">
    <property type="entry name" value="MFS_dom"/>
</dbReference>
<evidence type="ECO:0000256" key="4">
    <source>
        <dbReference type="ARBA" id="ARBA00022692"/>
    </source>
</evidence>
<evidence type="ECO:0000259" key="10">
    <source>
        <dbReference type="PROSITE" id="PS50850"/>
    </source>
</evidence>
<feature type="transmembrane region" description="Helical" evidence="9">
    <location>
        <begin position="377"/>
        <end position="402"/>
    </location>
</feature>
<feature type="region of interest" description="Disordered" evidence="8">
    <location>
        <begin position="485"/>
        <end position="520"/>
    </location>
</feature>
<feature type="transmembrane region" description="Helical" evidence="9">
    <location>
        <begin position="20"/>
        <end position="44"/>
    </location>
</feature>
<evidence type="ECO:0000256" key="9">
    <source>
        <dbReference type="SAM" id="Phobius"/>
    </source>
</evidence>
<dbReference type="PROSITE" id="PS50850">
    <property type="entry name" value="MFS"/>
    <property type="match status" value="1"/>
</dbReference>
<feature type="transmembrane region" description="Helical" evidence="9">
    <location>
        <begin position="146"/>
        <end position="168"/>
    </location>
</feature>
<feature type="transmembrane region" description="Helical" evidence="9">
    <location>
        <begin position="348"/>
        <end position="365"/>
    </location>
</feature>
<feature type="transmembrane region" description="Helical" evidence="9">
    <location>
        <begin position="318"/>
        <end position="336"/>
    </location>
</feature>
<dbReference type="InterPro" id="IPR004638">
    <property type="entry name" value="EmrB-like"/>
</dbReference>
<feature type="compositionally biased region" description="Low complexity" evidence="8">
    <location>
        <begin position="488"/>
        <end position="511"/>
    </location>
</feature>
<comment type="caution">
    <text evidence="11">The sequence shown here is derived from an EMBL/GenBank/DDBJ whole genome shotgun (WGS) entry which is preliminary data.</text>
</comment>
<dbReference type="GO" id="GO:0046677">
    <property type="term" value="P:response to antibiotic"/>
    <property type="evidence" value="ECO:0007669"/>
    <property type="project" value="UniProtKB-KW"/>
</dbReference>
<dbReference type="Gene3D" id="1.20.1720.10">
    <property type="entry name" value="Multidrug resistance protein D"/>
    <property type="match status" value="1"/>
</dbReference>
<feature type="domain" description="Major facilitator superfamily (MFS) profile" evidence="10">
    <location>
        <begin position="22"/>
        <end position="484"/>
    </location>
</feature>
<feature type="transmembrane region" description="Helical" evidence="9">
    <location>
        <begin position="180"/>
        <end position="199"/>
    </location>
</feature>
<dbReference type="RefSeq" id="WP_210880915.1">
    <property type="nucleotide sequence ID" value="NZ_JAGPYQ010000001.1"/>
</dbReference>
<dbReference type="CDD" id="cd17321">
    <property type="entry name" value="MFS_MMR_MDR_like"/>
    <property type="match status" value="1"/>
</dbReference>
<proteinExistence type="predicted"/>
<dbReference type="InterPro" id="IPR036259">
    <property type="entry name" value="MFS_trans_sf"/>
</dbReference>
<dbReference type="Pfam" id="PF07690">
    <property type="entry name" value="MFS_1"/>
    <property type="match status" value="1"/>
</dbReference>
<dbReference type="Proteomes" id="UP000677413">
    <property type="component" value="Unassembled WGS sequence"/>
</dbReference>
<dbReference type="PANTHER" id="PTHR42718:SF39">
    <property type="entry name" value="ACTINORHODIN TRANSPORTER-RELATED"/>
    <property type="match status" value="1"/>
</dbReference>
<dbReference type="PANTHER" id="PTHR42718">
    <property type="entry name" value="MAJOR FACILITATOR SUPERFAMILY MULTIDRUG TRANSPORTER MFSC"/>
    <property type="match status" value="1"/>
</dbReference>
<accession>A0A940XXX9</accession>
<keyword evidence="5 9" id="KW-1133">Transmembrane helix</keyword>